<dbReference type="AlphaFoldDB" id="A0A917JP50"/>
<sequence>MKTMKTSLDQIVTQTLATITDHIDSLSKKPFLASELDHILRSCLIDAFDSVSNQDHDKLYKAFSLNLHPDRLRNKANKLANYLNQNNAINIPMQVLASISKDQKKPEQSTSHVVLTGLYQMRTTHHRYSKPISTLANILSWTITAISALAWVLAKASEKVVSSLIRLSSYFIESIANFFTFGELNRTIKEYNDSEEALSLAKKVYLDFQRNLSRGLYIFKGDKNLLTLCELDDEAFYSYLLAHEIARKSENTSIAAENLQQEAEKDLNQRIKLFFSVRGITHLRLAAKAFITSITKPMPQGFFNSVFSVLNRIFLSAITPVVLTVIGVTELLKSINEAINLTVTALIAAALVSIHVILNAPLYILDGVRALNQKIQSFFESSFKEASDNHSEPNNSHMFMLTYLRPNSPVVNAEATEEPVHLSGLGMFPQSEPAQVSPHSVNPAIQPGL</sequence>
<keyword evidence="1" id="KW-0812">Transmembrane</keyword>
<dbReference type="EMBL" id="BMOB01000002">
    <property type="protein sequence ID" value="GGI79685.1"/>
    <property type="molecule type" value="Genomic_DNA"/>
</dbReference>
<evidence type="ECO:0000313" key="2">
    <source>
        <dbReference type="EMBL" id="GGI79685.1"/>
    </source>
</evidence>
<comment type="caution">
    <text evidence="2">The sequence shown here is derived from an EMBL/GenBank/DDBJ whole genome shotgun (WGS) entry which is preliminary data.</text>
</comment>
<protein>
    <submittedName>
        <fullName evidence="2">Uncharacterized protein</fullName>
    </submittedName>
</protein>
<organism evidence="2 3">
    <name type="scientific">Legionella impletisoli</name>
    <dbReference type="NCBI Taxonomy" id="343510"/>
    <lineage>
        <taxon>Bacteria</taxon>
        <taxon>Pseudomonadati</taxon>
        <taxon>Pseudomonadota</taxon>
        <taxon>Gammaproteobacteria</taxon>
        <taxon>Legionellales</taxon>
        <taxon>Legionellaceae</taxon>
        <taxon>Legionella</taxon>
    </lineage>
</organism>
<evidence type="ECO:0000256" key="1">
    <source>
        <dbReference type="SAM" id="Phobius"/>
    </source>
</evidence>
<feature type="transmembrane region" description="Helical" evidence="1">
    <location>
        <begin position="338"/>
        <end position="365"/>
    </location>
</feature>
<keyword evidence="1" id="KW-0472">Membrane</keyword>
<gene>
    <name evidence="2" type="ORF">GCM10007966_05250</name>
</gene>
<keyword evidence="1" id="KW-1133">Transmembrane helix</keyword>
<accession>A0A917JP50</accession>
<proteinExistence type="predicted"/>
<dbReference type="OrthoDB" id="225238at2"/>
<name>A0A917JP50_9GAMM</name>
<feature type="transmembrane region" description="Helical" evidence="1">
    <location>
        <begin position="313"/>
        <end position="332"/>
    </location>
</feature>
<reference evidence="2" key="2">
    <citation type="submission" date="2020-09" db="EMBL/GenBank/DDBJ databases">
        <authorList>
            <person name="Sun Q."/>
            <person name="Ohkuma M."/>
        </authorList>
    </citation>
    <scope>NUCLEOTIDE SEQUENCE</scope>
    <source>
        <strain evidence="2">JCM 13919</strain>
    </source>
</reference>
<dbReference type="Proteomes" id="UP000630149">
    <property type="component" value="Unassembled WGS sequence"/>
</dbReference>
<reference evidence="2" key="1">
    <citation type="journal article" date="2014" name="Int. J. Syst. Evol. Microbiol.">
        <title>Complete genome sequence of Corynebacterium casei LMG S-19264T (=DSM 44701T), isolated from a smear-ripened cheese.</title>
        <authorList>
            <consortium name="US DOE Joint Genome Institute (JGI-PGF)"/>
            <person name="Walter F."/>
            <person name="Albersmeier A."/>
            <person name="Kalinowski J."/>
            <person name="Ruckert C."/>
        </authorList>
    </citation>
    <scope>NUCLEOTIDE SEQUENCE</scope>
    <source>
        <strain evidence="2">JCM 13919</strain>
    </source>
</reference>
<evidence type="ECO:0000313" key="3">
    <source>
        <dbReference type="Proteomes" id="UP000630149"/>
    </source>
</evidence>
<keyword evidence="3" id="KW-1185">Reference proteome</keyword>
<feature type="transmembrane region" description="Helical" evidence="1">
    <location>
        <begin position="160"/>
        <end position="179"/>
    </location>
</feature>
<feature type="transmembrane region" description="Helical" evidence="1">
    <location>
        <begin position="135"/>
        <end position="154"/>
    </location>
</feature>
<dbReference type="RefSeq" id="WP_131775949.1">
    <property type="nucleotide sequence ID" value="NZ_BMOB01000002.1"/>
</dbReference>